<organism evidence="2 3">
    <name type="scientific">Austropuccinia psidii MF-1</name>
    <dbReference type="NCBI Taxonomy" id="1389203"/>
    <lineage>
        <taxon>Eukaryota</taxon>
        <taxon>Fungi</taxon>
        <taxon>Dikarya</taxon>
        <taxon>Basidiomycota</taxon>
        <taxon>Pucciniomycotina</taxon>
        <taxon>Pucciniomycetes</taxon>
        <taxon>Pucciniales</taxon>
        <taxon>Sphaerophragmiaceae</taxon>
        <taxon>Austropuccinia</taxon>
    </lineage>
</organism>
<feature type="compositionally biased region" description="Basic and acidic residues" evidence="1">
    <location>
        <begin position="35"/>
        <end position="48"/>
    </location>
</feature>
<dbReference type="Pfam" id="PF02992">
    <property type="entry name" value="Transposase_21"/>
    <property type="match status" value="1"/>
</dbReference>
<keyword evidence="3" id="KW-1185">Reference proteome</keyword>
<accession>A0A9Q3HTF9</accession>
<reference evidence="2" key="1">
    <citation type="submission" date="2021-03" db="EMBL/GenBank/DDBJ databases">
        <title>Draft genome sequence of rust myrtle Austropuccinia psidii MF-1, a brazilian biotype.</title>
        <authorList>
            <person name="Quecine M.C."/>
            <person name="Pachon D.M.R."/>
            <person name="Bonatelli M.L."/>
            <person name="Correr F.H."/>
            <person name="Franceschini L.M."/>
            <person name="Leite T.F."/>
            <person name="Margarido G.R.A."/>
            <person name="Almeida C.A."/>
            <person name="Ferrarezi J.A."/>
            <person name="Labate C.A."/>
        </authorList>
    </citation>
    <scope>NUCLEOTIDE SEQUENCE</scope>
    <source>
        <strain evidence="2">MF-1</strain>
    </source>
</reference>
<protein>
    <submittedName>
        <fullName evidence="2">Uncharacterized protein</fullName>
    </submittedName>
</protein>
<dbReference type="InterPro" id="IPR004242">
    <property type="entry name" value="Transposase_21"/>
</dbReference>
<proteinExistence type="predicted"/>
<evidence type="ECO:0000313" key="3">
    <source>
        <dbReference type="Proteomes" id="UP000765509"/>
    </source>
</evidence>
<gene>
    <name evidence="2" type="ORF">O181_056926</name>
</gene>
<evidence type="ECO:0000313" key="2">
    <source>
        <dbReference type="EMBL" id="MBW0517211.1"/>
    </source>
</evidence>
<sequence>MNHLSLEEFTELIPNFKSKKTEIEENYSSESNMPSDHDYKPKSIDRSPSECGYRATPDSLICGEDLFNPLEFLLWEEIPRALQQRLELPQCKKAHRTNPRSIFVSQRFTDWLKWFLGLPGVESAINECRDKLSSNSCKLVDYNHSHAFHQSLSTTGKSNENSSSLQLNFSLFADWFNPLGNKISGKQVSLGVLALTCLNLPPTMRYKPQFTYLAGLIPAPNQPNTSTINNILKPLVDELLQLNQTVNIQTYQHSNGRNVSVKLAAFIGDIVATHKVSGFASHSAHRLCSWCEVTKKDIEKVVVGKCRNKRDTLELSIRWHNQKQIRQHESLVKKTGVRWSELNRLPYWDPSKDVVLGMMHNWYEGVLKHHFRYRWGMDVLLKTESGRDETEESNETTDNNESSGSQMGLLSNTVKKQLLTFIGQIVVPSGLTCMPKGLGSARNGKLKASEWHSLFSIHLPLVFVDSLIKIETFDDDLIRYGYVIDNLCSLVQCTNVISSKVVNEEYCKIFEEEYRNYTTTSKKIFSSAKILPNHHYALHIPEQMRRWGPLTGISEFPGERLVGILQKFKKNLNPKHVGISIMNRFCQLQRLEVQNHLACAHGERKKKSDKLFIIQDQEYEKILNFCKKIIPDLRAYHQYPHPEKVRVLSNQAIQIESIFVENRLRISKKKPNDVIEYRREGKLTYGKVCDILKLTGDIDLIVVKVKSAIPVTMDVDLSHMLKKLNVIQVKMLQDELIIETDLVTPVPYRILPAWSLGQKSPTYLLRPLSSLSDVSFFNQDSMDWDIDY</sequence>
<dbReference type="PANTHER" id="PTHR46579:SF1">
    <property type="entry name" value="F5_8 TYPE C DOMAIN-CONTAINING PROTEIN"/>
    <property type="match status" value="1"/>
</dbReference>
<dbReference type="AlphaFoldDB" id="A0A9Q3HTF9"/>
<name>A0A9Q3HTF9_9BASI</name>
<evidence type="ECO:0000256" key="1">
    <source>
        <dbReference type="SAM" id="MobiDB-lite"/>
    </source>
</evidence>
<dbReference type="OrthoDB" id="407500at2759"/>
<comment type="caution">
    <text evidence="2">The sequence shown here is derived from an EMBL/GenBank/DDBJ whole genome shotgun (WGS) entry which is preliminary data.</text>
</comment>
<dbReference type="Proteomes" id="UP000765509">
    <property type="component" value="Unassembled WGS sequence"/>
</dbReference>
<dbReference type="PANTHER" id="PTHR46579">
    <property type="entry name" value="F5/8 TYPE C DOMAIN-CONTAINING PROTEIN-RELATED"/>
    <property type="match status" value="1"/>
</dbReference>
<feature type="region of interest" description="Disordered" evidence="1">
    <location>
        <begin position="24"/>
        <end position="48"/>
    </location>
</feature>
<dbReference type="EMBL" id="AVOT02025759">
    <property type="protein sequence ID" value="MBW0517211.1"/>
    <property type="molecule type" value="Genomic_DNA"/>
</dbReference>
<feature type="region of interest" description="Disordered" evidence="1">
    <location>
        <begin position="386"/>
        <end position="406"/>
    </location>
</feature>